<evidence type="ECO:0000259" key="7">
    <source>
        <dbReference type="Pfam" id="PF01709"/>
    </source>
</evidence>
<accession>A0A7G6DZM6</accession>
<dbReference type="PANTHER" id="PTHR12532">
    <property type="entry name" value="TRANSLATIONAL ACTIVATOR OF CYTOCHROME C OXIDASE 1"/>
    <property type="match status" value="1"/>
</dbReference>
<keyword evidence="2 6" id="KW-0963">Cytoplasm</keyword>
<dbReference type="KEGG" id="tfr:BR63_02505"/>
<evidence type="ECO:0000256" key="6">
    <source>
        <dbReference type="HAMAP-Rule" id="MF_00693"/>
    </source>
</evidence>
<dbReference type="PANTHER" id="PTHR12532:SF6">
    <property type="entry name" value="TRANSCRIPTIONAL REGULATORY PROTEIN YEBC-RELATED"/>
    <property type="match status" value="1"/>
</dbReference>
<dbReference type="HAMAP" id="MF_00693">
    <property type="entry name" value="Transcrip_reg_TACO1"/>
    <property type="match status" value="1"/>
</dbReference>
<name>A0A7G6DZM6_THEFR</name>
<dbReference type="InterPro" id="IPR049083">
    <property type="entry name" value="TACO1_YebC_N"/>
</dbReference>
<comment type="similarity">
    <text evidence="1 6">Belongs to the TACO1 family.</text>
</comment>
<proteinExistence type="inferred from homology"/>
<evidence type="ECO:0000313" key="9">
    <source>
        <dbReference type="EMBL" id="QNB45280.1"/>
    </source>
</evidence>
<dbReference type="InterPro" id="IPR002876">
    <property type="entry name" value="Transcrip_reg_TACO1-like"/>
</dbReference>
<feature type="domain" description="TACO1/YebC-like second and third" evidence="7">
    <location>
        <begin position="82"/>
        <end position="240"/>
    </location>
</feature>
<dbReference type="AlphaFoldDB" id="A0A7G6DZM6"/>
<keyword evidence="5 6" id="KW-0804">Transcription</keyword>
<dbReference type="Pfam" id="PF20772">
    <property type="entry name" value="TACO1_YebC_N"/>
    <property type="match status" value="1"/>
</dbReference>
<dbReference type="InterPro" id="IPR029072">
    <property type="entry name" value="YebC-like"/>
</dbReference>
<evidence type="ECO:0000256" key="2">
    <source>
        <dbReference type="ARBA" id="ARBA00022490"/>
    </source>
</evidence>
<dbReference type="RefSeq" id="WP_034421769.1">
    <property type="nucleotide sequence ID" value="NZ_CP045798.1"/>
</dbReference>
<reference evidence="9 10" key="1">
    <citation type="journal article" date="2019" name="Front. Microbiol.">
        <title>Thermoanaerosceptrum fracticalcis gen. nov. sp. nov., a Novel Fumarate-Fermenting Microorganism From a Deep Fractured Carbonate Aquifer of the US Great Basin.</title>
        <authorList>
            <person name="Hamilton-Brehm S.D."/>
            <person name="Stewart L.E."/>
            <person name="Zavarin M."/>
            <person name="Caldwell M."/>
            <person name="Lawson P.A."/>
            <person name="Onstott T.C."/>
            <person name="Grzymski J."/>
            <person name="Neveux I."/>
            <person name="Lollar B.S."/>
            <person name="Russell C.E."/>
            <person name="Moser D.P."/>
        </authorList>
    </citation>
    <scope>NUCLEOTIDE SEQUENCE [LARGE SCALE GENOMIC DNA]</scope>
    <source>
        <strain evidence="9 10">DRI-13</strain>
    </source>
</reference>
<dbReference type="GO" id="GO:0003677">
    <property type="term" value="F:DNA binding"/>
    <property type="evidence" value="ECO:0007669"/>
    <property type="project" value="UniProtKB-UniRule"/>
</dbReference>
<organism evidence="9 10">
    <name type="scientific">Thermanaerosceptrum fracticalcis</name>
    <dbReference type="NCBI Taxonomy" id="1712410"/>
    <lineage>
        <taxon>Bacteria</taxon>
        <taxon>Bacillati</taxon>
        <taxon>Bacillota</taxon>
        <taxon>Clostridia</taxon>
        <taxon>Eubacteriales</taxon>
        <taxon>Peptococcaceae</taxon>
        <taxon>Thermanaerosceptrum</taxon>
    </lineage>
</organism>
<evidence type="ECO:0000256" key="5">
    <source>
        <dbReference type="ARBA" id="ARBA00023163"/>
    </source>
</evidence>
<dbReference type="FunFam" id="1.10.10.200:FF:000002">
    <property type="entry name" value="Probable transcriptional regulatory protein CLM62_37755"/>
    <property type="match status" value="1"/>
</dbReference>
<dbReference type="EMBL" id="CP045798">
    <property type="protein sequence ID" value="QNB45280.1"/>
    <property type="molecule type" value="Genomic_DNA"/>
</dbReference>
<keyword evidence="4 6" id="KW-0238">DNA-binding</keyword>
<feature type="domain" description="TACO1/YebC-like N-terminal" evidence="8">
    <location>
        <begin position="5"/>
        <end position="75"/>
    </location>
</feature>
<comment type="subcellular location">
    <subcellularLocation>
        <location evidence="6">Cytoplasm</location>
    </subcellularLocation>
</comment>
<dbReference type="SUPFAM" id="SSF75625">
    <property type="entry name" value="YebC-like"/>
    <property type="match status" value="1"/>
</dbReference>
<dbReference type="Proteomes" id="UP000515847">
    <property type="component" value="Chromosome"/>
</dbReference>
<dbReference type="InterPro" id="IPR017856">
    <property type="entry name" value="Integrase-like_N"/>
</dbReference>
<evidence type="ECO:0000256" key="3">
    <source>
        <dbReference type="ARBA" id="ARBA00023015"/>
    </source>
</evidence>
<dbReference type="GO" id="GO:0006355">
    <property type="term" value="P:regulation of DNA-templated transcription"/>
    <property type="evidence" value="ECO:0007669"/>
    <property type="project" value="UniProtKB-UniRule"/>
</dbReference>
<dbReference type="GO" id="GO:0005829">
    <property type="term" value="C:cytosol"/>
    <property type="evidence" value="ECO:0007669"/>
    <property type="project" value="TreeGrafter"/>
</dbReference>
<keyword evidence="3 6" id="KW-0805">Transcription regulation</keyword>
<gene>
    <name evidence="9" type="ORF">BR63_02505</name>
</gene>
<dbReference type="Gene3D" id="1.10.10.200">
    <property type="match status" value="1"/>
</dbReference>
<dbReference type="NCBIfam" id="TIGR01033">
    <property type="entry name" value="YebC/PmpR family DNA-binding transcriptional regulator"/>
    <property type="match status" value="1"/>
</dbReference>
<dbReference type="InterPro" id="IPR048300">
    <property type="entry name" value="TACO1_YebC-like_2nd/3rd_dom"/>
</dbReference>
<evidence type="ECO:0000313" key="10">
    <source>
        <dbReference type="Proteomes" id="UP000515847"/>
    </source>
</evidence>
<protein>
    <recommendedName>
        <fullName evidence="6">Probable transcriptional regulatory protein BR63_02505</fullName>
    </recommendedName>
</protein>
<keyword evidence="10" id="KW-1185">Reference proteome</keyword>
<sequence length="251" mass="27936">MSGHSKWANIKHRKGKQDALKGKLFTKLGRELIVAAKMGGANPEANFRLKIAIQKAKAANMPNDNINRAIQRGAGGQDSNNYEELVYEGYGPGGVAVMINVLTDNRNRTAGEIRHIFSKNGGNMGETGCVGWMFEKKGVLVLEPAKTNLSEDDLILLVVDKGAEDIKFEEEEVQIITAPEEFQAVKEALEKEGLSFTRAELAMIPQNTVEIKDLDQAKLLLRMMDYLEEHDDVQDVYANFDIPDDIMEQLQ</sequence>
<evidence type="ECO:0000256" key="4">
    <source>
        <dbReference type="ARBA" id="ARBA00023125"/>
    </source>
</evidence>
<dbReference type="NCBIfam" id="NF001030">
    <property type="entry name" value="PRK00110.1"/>
    <property type="match status" value="1"/>
</dbReference>
<dbReference type="OrthoDB" id="9781053at2"/>
<dbReference type="FunFam" id="3.30.70.980:FF:000002">
    <property type="entry name" value="Probable transcriptional regulatory protein YebC"/>
    <property type="match status" value="1"/>
</dbReference>
<dbReference type="NCBIfam" id="NF009044">
    <property type="entry name" value="PRK12378.1"/>
    <property type="match status" value="1"/>
</dbReference>
<evidence type="ECO:0000259" key="8">
    <source>
        <dbReference type="Pfam" id="PF20772"/>
    </source>
</evidence>
<dbReference type="InterPro" id="IPR026564">
    <property type="entry name" value="Transcrip_reg_TACO1-like_dom3"/>
</dbReference>
<dbReference type="Gene3D" id="3.30.70.980">
    <property type="match status" value="2"/>
</dbReference>
<dbReference type="Pfam" id="PF01709">
    <property type="entry name" value="Transcrip_reg"/>
    <property type="match status" value="1"/>
</dbReference>
<evidence type="ECO:0000256" key="1">
    <source>
        <dbReference type="ARBA" id="ARBA00008724"/>
    </source>
</evidence>